<dbReference type="InterPro" id="IPR045851">
    <property type="entry name" value="AMP-bd_C_sf"/>
</dbReference>
<evidence type="ECO:0000256" key="1">
    <source>
        <dbReference type="SAM" id="Phobius"/>
    </source>
</evidence>
<dbReference type="OrthoDB" id="268872at2"/>
<dbReference type="Proteomes" id="UP000315700">
    <property type="component" value="Chromosome"/>
</dbReference>
<dbReference type="InterPro" id="IPR006182">
    <property type="entry name" value="FliF_N_dom"/>
</dbReference>
<dbReference type="InParanoid" id="A0A517S887"/>
<dbReference type="KEGG" id="ccos:Pan44_03310"/>
<dbReference type="AlphaFoldDB" id="A0A517S887"/>
<accession>A0A517S887</accession>
<organism evidence="3 4">
    <name type="scientific">Caulifigura coniformis</name>
    <dbReference type="NCBI Taxonomy" id="2527983"/>
    <lineage>
        <taxon>Bacteria</taxon>
        <taxon>Pseudomonadati</taxon>
        <taxon>Planctomycetota</taxon>
        <taxon>Planctomycetia</taxon>
        <taxon>Planctomycetales</taxon>
        <taxon>Planctomycetaceae</taxon>
        <taxon>Caulifigura</taxon>
    </lineage>
</organism>
<feature type="domain" description="Flagellar M-ring N-terminal" evidence="2">
    <location>
        <begin position="61"/>
        <end position="212"/>
    </location>
</feature>
<keyword evidence="4" id="KW-1185">Reference proteome</keyword>
<dbReference type="Pfam" id="PF01514">
    <property type="entry name" value="YscJ_FliF"/>
    <property type="match status" value="1"/>
</dbReference>
<sequence>MDDSIDTTSSIADRFRALPETQRRLLPVVVVAIVLAAGWLLSQRSGATAVLPLPHGLTPAAAVAHLAERGVPDAKTSGPGKITVPAARTADARRFLDELSAVSTSWADEWEKSNSQLGQFSGHRERDAAREIARARMIGRLLRQMPGIAQADVVWDEEDSAGWRAPQKTRCTVYLRPQTGYEITADVARSVRQAVAGSKKHLAAEDIVVMDLDRMTTFDAVPSGIDETTRSLAEREVIELRQEVETALRDCAGVRVNVSVNWLDHRAEDTEVELLSVSRRETARRPIQLASSNGFLEELSRDEEVPGPFEPSIQITVTAPEDAAAEWALQHSPNAAHDPEVKPASFQRPLKAKAADTIRQSVCSVLSKFDRRNLAKGVSVHLTAATGVAETLETVPDERVIDPLWFLAIAIIGCAAGAWVLSSAFASDDRSPMAHAGHHFDEPAAPV</sequence>
<evidence type="ECO:0000313" key="4">
    <source>
        <dbReference type="Proteomes" id="UP000315700"/>
    </source>
</evidence>
<dbReference type="RefSeq" id="WP_145026595.1">
    <property type="nucleotide sequence ID" value="NZ_CP036271.1"/>
</dbReference>
<name>A0A517S887_9PLAN</name>
<keyword evidence="3" id="KW-0969">Cilium</keyword>
<keyword evidence="1" id="KW-0812">Transmembrane</keyword>
<proteinExistence type="predicted"/>
<keyword evidence="3" id="KW-0282">Flagellum</keyword>
<protein>
    <submittedName>
        <fullName evidence="3">Flagellar MS-ring protein</fullName>
    </submittedName>
</protein>
<feature type="transmembrane region" description="Helical" evidence="1">
    <location>
        <begin position="24"/>
        <end position="42"/>
    </location>
</feature>
<keyword evidence="1" id="KW-1133">Transmembrane helix</keyword>
<dbReference type="Gene3D" id="3.30.300.30">
    <property type="match status" value="1"/>
</dbReference>
<keyword evidence="3" id="KW-0966">Cell projection</keyword>
<keyword evidence="1" id="KW-0472">Membrane</keyword>
<dbReference type="EMBL" id="CP036271">
    <property type="protein sequence ID" value="QDT52322.1"/>
    <property type="molecule type" value="Genomic_DNA"/>
</dbReference>
<gene>
    <name evidence="3" type="ORF">Pan44_03310</name>
</gene>
<reference evidence="3 4" key="1">
    <citation type="submission" date="2019-02" db="EMBL/GenBank/DDBJ databases">
        <title>Deep-cultivation of Planctomycetes and their phenomic and genomic characterization uncovers novel biology.</title>
        <authorList>
            <person name="Wiegand S."/>
            <person name="Jogler M."/>
            <person name="Boedeker C."/>
            <person name="Pinto D."/>
            <person name="Vollmers J."/>
            <person name="Rivas-Marin E."/>
            <person name="Kohn T."/>
            <person name="Peeters S.H."/>
            <person name="Heuer A."/>
            <person name="Rast P."/>
            <person name="Oberbeckmann S."/>
            <person name="Bunk B."/>
            <person name="Jeske O."/>
            <person name="Meyerdierks A."/>
            <person name="Storesund J.E."/>
            <person name="Kallscheuer N."/>
            <person name="Luecker S."/>
            <person name="Lage O.M."/>
            <person name="Pohl T."/>
            <person name="Merkel B.J."/>
            <person name="Hornburger P."/>
            <person name="Mueller R.-W."/>
            <person name="Bruemmer F."/>
            <person name="Labrenz M."/>
            <person name="Spormann A.M."/>
            <person name="Op den Camp H."/>
            <person name="Overmann J."/>
            <person name="Amann R."/>
            <person name="Jetten M.S.M."/>
            <person name="Mascher T."/>
            <person name="Medema M.H."/>
            <person name="Devos D.P."/>
            <person name="Kaster A.-K."/>
            <person name="Ovreas L."/>
            <person name="Rohde M."/>
            <person name="Galperin M.Y."/>
            <person name="Jogler C."/>
        </authorList>
    </citation>
    <scope>NUCLEOTIDE SEQUENCE [LARGE SCALE GENOMIC DNA]</scope>
    <source>
        <strain evidence="3 4">Pan44</strain>
    </source>
</reference>
<evidence type="ECO:0000313" key="3">
    <source>
        <dbReference type="EMBL" id="QDT52322.1"/>
    </source>
</evidence>
<evidence type="ECO:0000259" key="2">
    <source>
        <dbReference type="Pfam" id="PF01514"/>
    </source>
</evidence>
<feature type="transmembrane region" description="Helical" evidence="1">
    <location>
        <begin position="404"/>
        <end position="426"/>
    </location>
</feature>